<evidence type="ECO:0000256" key="4">
    <source>
        <dbReference type="PROSITE-ProRule" id="PRU00520"/>
    </source>
</evidence>
<dbReference type="PROSITE" id="PS00151">
    <property type="entry name" value="ACYLPHOSPHATASE_2"/>
    <property type="match status" value="1"/>
</dbReference>
<evidence type="ECO:0000256" key="6">
    <source>
        <dbReference type="RuleBase" id="RU004168"/>
    </source>
</evidence>
<evidence type="ECO:0000256" key="1">
    <source>
        <dbReference type="ARBA" id="ARBA00005614"/>
    </source>
</evidence>
<dbReference type="InterPro" id="IPR036046">
    <property type="entry name" value="Acylphosphatase-like_dom_sf"/>
</dbReference>
<dbReference type="PANTHER" id="PTHR47268">
    <property type="entry name" value="ACYLPHOSPHATASE"/>
    <property type="match status" value="1"/>
</dbReference>
<evidence type="ECO:0000259" key="7">
    <source>
        <dbReference type="PROSITE" id="PS51160"/>
    </source>
</evidence>
<protein>
    <recommendedName>
        <fullName evidence="2 4">Acylphosphatase</fullName>
        <ecNumber evidence="2 4">3.6.1.7</ecNumber>
    </recommendedName>
</protein>
<reference evidence="8" key="1">
    <citation type="submission" date="2022-08" db="EMBL/GenBank/DDBJ databases">
        <title>Draft genome sequencing of Roseisolibacter agri AW1220.</title>
        <authorList>
            <person name="Tobiishi Y."/>
            <person name="Tonouchi A."/>
        </authorList>
    </citation>
    <scope>NUCLEOTIDE SEQUENCE</scope>
    <source>
        <strain evidence="8">AW1220</strain>
    </source>
</reference>
<evidence type="ECO:0000313" key="9">
    <source>
        <dbReference type="Proteomes" id="UP001161325"/>
    </source>
</evidence>
<dbReference type="Gene3D" id="3.30.70.100">
    <property type="match status" value="1"/>
</dbReference>
<feature type="active site" evidence="4">
    <location>
        <position position="26"/>
    </location>
</feature>
<evidence type="ECO:0000256" key="5">
    <source>
        <dbReference type="RuleBase" id="RU000553"/>
    </source>
</evidence>
<gene>
    <name evidence="8" type="primary">acyP</name>
    <name evidence="8" type="ORF">rosag_37230</name>
</gene>
<dbReference type="PANTHER" id="PTHR47268:SF4">
    <property type="entry name" value="ACYLPHOSPHATASE"/>
    <property type="match status" value="1"/>
</dbReference>
<comment type="catalytic activity">
    <reaction evidence="3 4 5">
        <text>an acyl phosphate + H2O = a carboxylate + phosphate + H(+)</text>
        <dbReference type="Rhea" id="RHEA:14965"/>
        <dbReference type="ChEBI" id="CHEBI:15377"/>
        <dbReference type="ChEBI" id="CHEBI:15378"/>
        <dbReference type="ChEBI" id="CHEBI:29067"/>
        <dbReference type="ChEBI" id="CHEBI:43474"/>
        <dbReference type="ChEBI" id="CHEBI:59918"/>
        <dbReference type="EC" id="3.6.1.7"/>
    </reaction>
</comment>
<keyword evidence="9" id="KW-1185">Reference proteome</keyword>
<evidence type="ECO:0000256" key="3">
    <source>
        <dbReference type="ARBA" id="ARBA00047645"/>
    </source>
</evidence>
<evidence type="ECO:0000313" key="8">
    <source>
        <dbReference type="EMBL" id="GLC27210.1"/>
    </source>
</evidence>
<organism evidence="8 9">
    <name type="scientific">Roseisolibacter agri</name>
    <dbReference type="NCBI Taxonomy" id="2014610"/>
    <lineage>
        <taxon>Bacteria</taxon>
        <taxon>Pseudomonadati</taxon>
        <taxon>Gemmatimonadota</taxon>
        <taxon>Gemmatimonadia</taxon>
        <taxon>Gemmatimonadales</taxon>
        <taxon>Gemmatimonadaceae</taxon>
        <taxon>Roseisolibacter</taxon>
    </lineage>
</organism>
<dbReference type="InterPro" id="IPR020456">
    <property type="entry name" value="Acylphosphatase"/>
</dbReference>
<dbReference type="EC" id="3.6.1.7" evidence="2 4"/>
<dbReference type="PROSITE" id="PS51160">
    <property type="entry name" value="ACYLPHOSPHATASE_3"/>
    <property type="match status" value="1"/>
</dbReference>
<dbReference type="Proteomes" id="UP001161325">
    <property type="component" value="Unassembled WGS sequence"/>
</dbReference>
<dbReference type="EMBL" id="BRXS01000006">
    <property type="protein sequence ID" value="GLC27210.1"/>
    <property type="molecule type" value="Genomic_DNA"/>
</dbReference>
<proteinExistence type="inferred from homology"/>
<dbReference type="PROSITE" id="PS00150">
    <property type="entry name" value="ACYLPHOSPHATASE_1"/>
    <property type="match status" value="1"/>
</dbReference>
<dbReference type="SUPFAM" id="SSF54975">
    <property type="entry name" value="Acylphosphatase/BLUF domain-like"/>
    <property type="match status" value="1"/>
</dbReference>
<dbReference type="RefSeq" id="WP_284351657.1">
    <property type="nucleotide sequence ID" value="NZ_BRXS01000006.1"/>
</dbReference>
<dbReference type="InterPro" id="IPR017968">
    <property type="entry name" value="Acylphosphatase_CS"/>
</dbReference>
<comment type="similarity">
    <text evidence="1 6">Belongs to the acylphosphatase family.</text>
</comment>
<name>A0AA37QIM5_9BACT</name>
<accession>A0AA37QIM5</accession>
<keyword evidence="4 5" id="KW-0378">Hydrolase</keyword>
<evidence type="ECO:0000256" key="2">
    <source>
        <dbReference type="ARBA" id="ARBA00012150"/>
    </source>
</evidence>
<dbReference type="Pfam" id="PF00708">
    <property type="entry name" value="Acylphosphatase"/>
    <property type="match status" value="1"/>
</dbReference>
<dbReference type="AlphaFoldDB" id="A0AA37QIM5"/>
<feature type="domain" description="Acylphosphatase-like" evidence="7">
    <location>
        <begin position="11"/>
        <end position="100"/>
    </location>
</feature>
<dbReference type="GO" id="GO:0003998">
    <property type="term" value="F:acylphosphatase activity"/>
    <property type="evidence" value="ECO:0007669"/>
    <property type="project" value="UniProtKB-EC"/>
</dbReference>
<feature type="active site" evidence="4">
    <location>
        <position position="44"/>
    </location>
</feature>
<dbReference type="PRINTS" id="PR00112">
    <property type="entry name" value="ACYLPHPHTASE"/>
</dbReference>
<comment type="caution">
    <text evidence="8">The sequence shown here is derived from an EMBL/GenBank/DDBJ whole genome shotgun (WGS) entry which is preliminary data.</text>
</comment>
<sequence length="104" mass="10962">MSDPPADRPDSVHVRVEGRVQGVGFRWFVREAAVGLGLSGWVRNLPDGSVEVLAAGDATALATLRTRLAEGPPHARVDRLVELGEAAASPAVGDSFEIVRGPRP</sequence>
<dbReference type="InterPro" id="IPR001792">
    <property type="entry name" value="Acylphosphatase-like_dom"/>
</dbReference>